<evidence type="ECO:0000259" key="1">
    <source>
        <dbReference type="Pfam" id="PF12697"/>
    </source>
</evidence>
<dbReference type="Pfam" id="PF12697">
    <property type="entry name" value="Abhydrolase_6"/>
    <property type="match status" value="1"/>
</dbReference>
<dbReference type="Gene3D" id="3.40.50.1820">
    <property type="entry name" value="alpha/beta hydrolase"/>
    <property type="match status" value="1"/>
</dbReference>
<proteinExistence type="predicted"/>
<dbReference type="InterPro" id="IPR029058">
    <property type="entry name" value="AB_hydrolase_fold"/>
</dbReference>
<feature type="domain" description="AB hydrolase-1" evidence="1">
    <location>
        <begin position="59"/>
        <end position="284"/>
    </location>
</feature>
<name>A0ABW2KLV9_9ACTN</name>
<keyword evidence="2" id="KW-0378">Hydrolase</keyword>
<dbReference type="PANTHER" id="PTHR46438:SF11">
    <property type="entry name" value="LIPASE-RELATED"/>
    <property type="match status" value="1"/>
</dbReference>
<dbReference type="PANTHER" id="PTHR46438">
    <property type="entry name" value="ALPHA/BETA-HYDROLASES SUPERFAMILY PROTEIN"/>
    <property type="match status" value="1"/>
</dbReference>
<sequence>MPLSGGHGIYRSPAGRHAVRAWCRQALAAWPELRARTLESPRLGHTAVFHAPGGPGTPVLILPGTNFNAATTVPVARVLAADRPVHLVDLPGQPGLSDDRRPGGDRTMAYGAWLEDVLPRLTDRPVLVLGHSLGAAVALAASPSPLAAGLLLLNPAGLTAAVLSPALMRVTVPWLLRPGEHPSARLVAFMSGTSGNRADARSAARWLALVARHSRTGLAPGPLPAPVVARWSGTPVRVATGAHDRFYPPARLTGPARRLLGRTVHTFPDAGHLALHEEPERVRRLLRDLDAG</sequence>
<dbReference type="RefSeq" id="WP_379872858.1">
    <property type="nucleotide sequence ID" value="NZ_JBHTBH010000010.1"/>
</dbReference>
<dbReference type="InterPro" id="IPR000073">
    <property type="entry name" value="AB_hydrolase_1"/>
</dbReference>
<gene>
    <name evidence="2" type="ORF">ACFQRF_20685</name>
</gene>
<dbReference type="EMBL" id="JBHTBH010000010">
    <property type="protein sequence ID" value="MFC7330152.1"/>
    <property type="molecule type" value="Genomic_DNA"/>
</dbReference>
<dbReference type="GO" id="GO:0016787">
    <property type="term" value="F:hydrolase activity"/>
    <property type="evidence" value="ECO:0007669"/>
    <property type="project" value="UniProtKB-KW"/>
</dbReference>
<accession>A0ABW2KLV9</accession>
<reference evidence="3" key="1">
    <citation type="journal article" date="2019" name="Int. J. Syst. Evol. Microbiol.">
        <title>The Global Catalogue of Microorganisms (GCM) 10K type strain sequencing project: providing services to taxonomists for standard genome sequencing and annotation.</title>
        <authorList>
            <consortium name="The Broad Institute Genomics Platform"/>
            <consortium name="The Broad Institute Genome Sequencing Center for Infectious Disease"/>
            <person name="Wu L."/>
            <person name="Ma J."/>
        </authorList>
    </citation>
    <scope>NUCLEOTIDE SEQUENCE [LARGE SCALE GENOMIC DNA]</scope>
    <source>
        <strain evidence="3">CGMCC 4.7382</strain>
    </source>
</reference>
<organism evidence="2 3">
    <name type="scientific">Marinactinospora rubrisoli</name>
    <dbReference type="NCBI Taxonomy" id="2715399"/>
    <lineage>
        <taxon>Bacteria</taxon>
        <taxon>Bacillati</taxon>
        <taxon>Actinomycetota</taxon>
        <taxon>Actinomycetes</taxon>
        <taxon>Streptosporangiales</taxon>
        <taxon>Nocardiopsidaceae</taxon>
        <taxon>Marinactinospora</taxon>
    </lineage>
</organism>
<protein>
    <submittedName>
        <fullName evidence="2">Alpha/beta fold hydrolase</fullName>
    </submittedName>
</protein>
<keyword evidence="3" id="KW-1185">Reference proteome</keyword>
<evidence type="ECO:0000313" key="3">
    <source>
        <dbReference type="Proteomes" id="UP001596540"/>
    </source>
</evidence>
<evidence type="ECO:0000313" key="2">
    <source>
        <dbReference type="EMBL" id="MFC7330152.1"/>
    </source>
</evidence>
<comment type="caution">
    <text evidence="2">The sequence shown here is derived from an EMBL/GenBank/DDBJ whole genome shotgun (WGS) entry which is preliminary data.</text>
</comment>
<dbReference type="SUPFAM" id="SSF53474">
    <property type="entry name" value="alpha/beta-Hydrolases"/>
    <property type="match status" value="1"/>
</dbReference>
<dbReference type="Proteomes" id="UP001596540">
    <property type="component" value="Unassembled WGS sequence"/>
</dbReference>